<dbReference type="GO" id="GO:0022857">
    <property type="term" value="F:transmembrane transporter activity"/>
    <property type="evidence" value="ECO:0007669"/>
    <property type="project" value="InterPro"/>
</dbReference>
<gene>
    <name evidence="10" type="primary">stp_3</name>
    <name evidence="11" type="synonym">stp_1</name>
    <name evidence="11" type="ORF">CLCOS_11590</name>
    <name evidence="10" type="ORF">WX73_04002</name>
</gene>
<keyword evidence="7 8" id="KW-0472">Membrane</keyword>
<feature type="transmembrane region" description="Helical" evidence="8">
    <location>
        <begin position="137"/>
        <end position="158"/>
    </location>
</feature>
<dbReference type="InterPro" id="IPR036259">
    <property type="entry name" value="MFS_trans_sf"/>
</dbReference>
<comment type="caution">
    <text evidence="10">The sequence shown here is derived from an EMBL/GenBank/DDBJ whole genome shotgun (WGS) entry which is preliminary data.</text>
</comment>
<evidence type="ECO:0000256" key="7">
    <source>
        <dbReference type="ARBA" id="ARBA00023136"/>
    </source>
</evidence>
<dbReference type="PRINTS" id="PR01036">
    <property type="entry name" value="TCRTETB"/>
</dbReference>
<dbReference type="AlphaFoldDB" id="A0A166TK17"/>
<reference evidence="11 13" key="2">
    <citation type="journal article" date="2016" name="Front. Microbiol.">
        <title>Industrial Acetogenic Biocatalysts: A Comparative Metabolic and Genomic Analysis.</title>
        <authorList>
            <person name="Bengelsdorf F."/>
            <person name="Poehlein A."/>
            <person name="Sonja S."/>
            <person name="Erz C."/>
            <person name="Hummel T."/>
            <person name="Hoffmeister S."/>
            <person name="Daniel R."/>
            <person name="Durre P."/>
        </authorList>
    </citation>
    <scope>NUCLEOTIDE SEQUENCE [LARGE SCALE GENOMIC DNA]</scope>
    <source>
        <strain evidence="11 13">PTA-10522</strain>
    </source>
</reference>
<feature type="transmembrane region" description="Helical" evidence="8">
    <location>
        <begin position="330"/>
        <end position="349"/>
    </location>
</feature>
<evidence type="ECO:0000259" key="9">
    <source>
        <dbReference type="PROSITE" id="PS50850"/>
    </source>
</evidence>
<feature type="transmembrane region" description="Helical" evidence="8">
    <location>
        <begin position="164"/>
        <end position="186"/>
    </location>
</feature>
<feature type="transmembrane region" description="Helical" evidence="8">
    <location>
        <begin position="198"/>
        <end position="217"/>
    </location>
</feature>
<dbReference type="PROSITE" id="PS50850">
    <property type="entry name" value="MFS"/>
    <property type="match status" value="1"/>
</dbReference>
<dbReference type="PANTHER" id="PTHR42718:SF9">
    <property type="entry name" value="MAJOR FACILITATOR SUPERFAMILY MULTIDRUG TRANSPORTER MFSC"/>
    <property type="match status" value="1"/>
</dbReference>
<feature type="transmembrane region" description="Helical" evidence="8">
    <location>
        <begin position="267"/>
        <end position="290"/>
    </location>
</feature>
<organism evidence="10 12">
    <name type="scientific">Clostridium coskatii</name>
    <dbReference type="NCBI Taxonomy" id="1705578"/>
    <lineage>
        <taxon>Bacteria</taxon>
        <taxon>Bacillati</taxon>
        <taxon>Bacillota</taxon>
        <taxon>Clostridia</taxon>
        <taxon>Eubacteriales</taxon>
        <taxon>Clostridiaceae</taxon>
        <taxon>Clostridium</taxon>
    </lineage>
</organism>
<evidence type="ECO:0000256" key="8">
    <source>
        <dbReference type="SAM" id="Phobius"/>
    </source>
</evidence>
<proteinExistence type="inferred from homology"/>
<evidence type="ECO:0000313" key="10">
    <source>
        <dbReference type="EMBL" id="OAA93780.1"/>
    </source>
</evidence>
<evidence type="ECO:0000256" key="3">
    <source>
        <dbReference type="ARBA" id="ARBA00022448"/>
    </source>
</evidence>
<protein>
    <submittedName>
        <fullName evidence="10 11">Multidrug resistance protein stp</fullName>
    </submittedName>
</protein>
<dbReference type="EMBL" id="LROR01000035">
    <property type="protein sequence ID" value="OBR96070.1"/>
    <property type="molecule type" value="Genomic_DNA"/>
</dbReference>
<keyword evidence="4" id="KW-1003">Cell membrane</keyword>
<dbReference type="Pfam" id="PF07690">
    <property type="entry name" value="MFS_1"/>
    <property type="match status" value="1"/>
</dbReference>
<dbReference type="SUPFAM" id="SSF103473">
    <property type="entry name" value="MFS general substrate transporter"/>
    <property type="match status" value="1"/>
</dbReference>
<keyword evidence="3" id="KW-0813">Transport</keyword>
<feature type="transmembrane region" description="Helical" evidence="8">
    <location>
        <begin position="447"/>
        <end position="465"/>
    </location>
</feature>
<evidence type="ECO:0000313" key="13">
    <source>
        <dbReference type="Proteomes" id="UP000093694"/>
    </source>
</evidence>
<dbReference type="CDD" id="cd17321">
    <property type="entry name" value="MFS_MMR_MDR_like"/>
    <property type="match status" value="1"/>
</dbReference>
<evidence type="ECO:0000256" key="6">
    <source>
        <dbReference type="ARBA" id="ARBA00022989"/>
    </source>
</evidence>
<reference evidence="10 12" key="1">
    <citation type="journal article" date="2015" name="Biotechnol. Bioeng.">
        <title>Genome sequence and phenotypic characterization of Caulobacter segnis.</title>
        <authorList>
            <person name="Patel S."/>
            <person name="Fletcher B."/>
            <person name="Scott D.C."/>
            <person name="Ely B."/>
        </authorList>
    </citation>
    <scope>NUCLEOTIDE SEQUENCE [LARGE SCALE GENOMIC DNA]</scope>
    <source>
        <strain evidence="10 12">PS02</strain>
    </source>
</reference>
<keyword evidence="13" id="KW-1185">Reference proteome</keyword>
<evidence type="ECO:0000256" key="4">
    <source>
        <dbReference type="ARBA" id="ARBA00022475"/>
    </source>
</evidence>
<comment type="similarity">
    <text evidence="2">Belongs to the major facilitator superfamily. EmrB family.</text>
</comment>
<accession>A0A166TK17</accession>
<dbReference type="GO" id="GO:0005886">
    <property type="term" value="C:plasma membrane"/>
    <property type="evidence" value="ECO:0007669"/>
    <property type="project" value="UniProtKB-SubCell"/>
</dbReference>
<evidence type="ECO:0000256" key="1">
    <source>
        <dbReference type="ARBA" id="ARBA00004651"/>
    </source>
</evidence>
<keyword evidence="5 8" id="KW-0812">Transmembrane</keyword>
<dbReference type="Gene3D" id="1.20.1720.10">
    <property type="entry name" value="Multidrug resistance protein D"/>
    <property type="match status" value="1"/>
</dbReference>
<dbReference type="Proteomes" id="UP000077384">
    <property type="component" value="Unassembled WGS sequence"/>
</dbReference>
<dbReference type="Proteomes" id="UP000093694">
    <property type="component" value="Unassembled WGS sequence"/>
</dbReference>
<evidence type="ECO:0000313" key="12">
    <source>
        <dbReference type="Proteomes" id="UP000077384"/>
    </source>
</evidence>
<keyword evidence="6 8" id="KW-1133">Transmembrane helix</keyword>
<feature type="transmembrane region" description="Helical" evidence="8">
    <location>
        <begin position="355"/>
        <end position="372"/>
    </location>
</feature>
<evidence type="ECO:0000256" key="5">
    <source>
        <dbReference type="ARBA" id="ARBA00022692"/>
    </source>
</evidence>
<evidence type="ECO:0000313" key="11">
    <source>
        <dbReference type="EMBL" id="OBR96070.1"/>
    </source>
</evidence>
<feature type="transmembrane region" description="Helical" evidence="8">
    <location>
        <begin position="78"/>
        <end position="105"/>
    </location>
</feature>
<dbReference type="PATRIC" id="fig|1705578.3.peg.4098"/>
<feature type="transmembrane region" description="Helical" evidence="8">
    <location>
        <begin position="223"/>
        <end position="246"/>
    </location>
</feature>
<dbReference type="PANTHER" id="PTHR42718">
    <property type="entry name" value="MAJOR FACILITATOR SUPERFAMILY MULTIDRUG TRANSPORTER MFSC"/>
    <property type="match status" value="1"/>
</dbReference>
<name>A0A166TK17_9CLOT</name>
<feature type="domain" description="Major facilitator superfamily (MFS) profile" evidence="9">
    <location>
        <begin position="12"/>
        <end position="470"/>
    </location>
</feature>
<evidence type="ECO:0000256" key="2">
    <source>
        <dbReference type="ARBA" id="ARBA00008537"/>
    </source>
</evidence>
<dbReference type="InterPro" id="IPR011701">
    <property type="entry name" value="MFS"/>
</dbReference>
<dbReference type="InterPro" id="IPR004638">
    <property type="entry name" value="EmrB-like"/>
</dbReference>
<sequence>MNSVKSKTGVSTVIIIMLGTFISSFDINVVNTALPIMQSYFHAGMSSIEWIIVGYLMVLGATQLTFGRLSDMFGHKKIYVAGLMLFTISSLFCALSTSIVMLIIFRITQATGASMISSSGSPIIIDAVEPKNRGKSLGMIAISVAVAVCTGPALGGLLASRAGWSSIFFINVPIGIVVSILAIKVIKKDDKRRNEVQFDFAGSTLIIAAIFLILLPLNLLSKSYFNIGSIVSFLGGIFVLLLFIAFEKKSKHPILNMELFKNRVFTGSTFAAMFFYMGEFILVFLAPYYLQKMRMLTPFMSGVMMLPMSIAMIIAAPLSGTISDNFDSRYIGCIGLAVMALATLFVGGFNASTPIWMLAVVFFIYGLGGGFFQTPNTSAVMGSVTADRRGVASAALGTMRTFGMMSGEAISAALIAFSMNKSAPTFISKGLKSTLLWQAEFRFSTKVTCIVAAICVISAIVLSFMRGKSAAPCGNAVVKTN</sequence>
<dbReference type="RefSeq" id="WP_063600698.1">
    <property type="nucleotide sequence ID" value="NZ_LITQ01000010.1"/>
</dbReference>
<comment type="subcellular location">
    <subcellularLocation>
        <location evidence="1">Cell membrane</location>
        <topology evidence="1">Multi-pass membrane protein</topology>
    </subcellularLocation>
</comment>
<dbReference type="NCBIfam" id="TIGR00711">
    <property type="entry name" value="efflux_EmrB"/>
    <property type="match status" value="1"/>
</dbReference>
<dbReference type="EMBL" id="LITQ01000010">
    <property type="protein sequence ID" value="OAA93780.1"/>
    <property type="molecule type" value="Genomic_DNA"/>
</dbReference>
<dbReference type="InterPro" id="IPR020846">
    <property type="entry name" value="MFS_dom"/>
</dbReference>
<feature type="transmembrane region" description="Helical" evidence="8">
    <location>
        <begin position="48"/>
        <end position="66"/>
    </location>
</feature>
<feature type="transmembrane region" description="Helical" evidence="8">
    <location>
        <begin position="296"/>
        <end position="318"/>
    </location>
</feature>
<dbReference type="Gene3D" id="1.20.1250.20">
    <property type="entry name" value="MFS general substrate transporter like domains"/>
    <property type="match status" value="1"/>
</dbReference>
<feature type="transmembrane region" description="Helical" evidence="8">
    <location>
        <begin position="12"/>
        <end position="36"/>
    </location>
</feature>